<proteinExistence type="predicted"/>
<evidence type="ECO:0000313" key="2">
    <source>
        <dbReference type="Proteomes" id="UP001526143"/>
    </source>
</evidence>
<sequence>MKILWSIGSLHELQLKNVKRQIETLIMQLANKNAFNNVEEYSDTLLPADWGFKQPNSSL</sequence>
<comment type="caution">
    <text evidence="1">The sequence shown here is derived from an EMBL/GenBank/DDBJ whole genome shotgun (WGS) entry which is preliminary data.</text>
</comment>
<gene>
    <name evidence="1" type="ORF">OGM63_04360</name>
</gene>
<keyword evidence="2" id="KW-1185">Reference proteome</keyword>
<name>A0ABT3AUG9_9CYAN</name>
<dbReference type="RefSeq" id="WP_263744276.1">
    <property type="nucleotide sequence ID" value="NZ_JAOWRF010000066.1"/>
</dbReference>
<dbReference type="EMBL" id="JAOWRF010000066">
    <property type="protein sequence ID" value="MCV3212767.1"/>
    <property type="molecule type" value="Genomic_DNA"/>
</dbReference>
<accession>A0ABT3AUG9</accession>
<dbReference type="Proteomes" id="UP001526143">
    <property type="component" value="Unassembled WGS sequence"/>
</dbReference>
<protein>
    <submittedName>
        <fullName evidence="1">Uncharacterized protein</fullName>
    </submittedName>
</protein>
<evidence type="ECO:0000313" key="1">
    <source>
        <dbReference type="EMBL" id="MCV3212767.1"/>
    </source>
</evidence>
<reference evidence="1 2" key="1">
    <citation type="submission" date="2022-10" db="EMBL/GenBank/DDBJ databases">
        <title>Identification of biosynthetic pathway for the production of the potent trypsin inhibitor radiosumin.</title>
        <authorList>
            <person name="Fewer D.P."/>
            <person name="Delbaje E."/>
            <person name="Ouyang X."/>
            <person name="Agostino P.D."/>
            <person name="Wahlsten M."/>
            <person name="Jokela J."/>
            <person name="Permi P."/>
            <person name="Haapaniemi E."/>
            <person name="Koistinen H."/>
        </authorList>
    </citation>
    <scope>NUCLEOTIDE SEQUENCE [LARGE SCALE GENOMIC DNA]</scope>
    <source>
        <strain evidence="1 2">NIES-515</strain>
    </source>
</reference>
<organism evidence="1 2">
    <name type="scientific">Plectonema radiosum NIES-515</name>
    <dbReference type="NCBI Taxonomy" id="2986073"/>
    <lineage>
        <taxon>Bacteria</taxon>
        <taxon>Bacillati</taxon>
        <taxon>Cyanobacteriota</taxon>
        <taxon>Cyanophyceae</taxon>
        <taxon>Oscillatoriophycideae</taxon>
        <taxon>Oscillatoriales</taxon>
        <taxon>Microcoleaceae</taxon>
        <taxon>Plectonema</taxon>
    </lineage>
</organism>